<sequence>MRIEQYFLMTDYSLWEVIINGDSPVPTVFVKGAVQPATILTVDQKLARRNELKARGTLLMALPDKHQLKFNSHKDAKTLMEAIEKRFRGNTETKKVQKTLTTASVKFPLLQALVDNKKVVVTEATIRDALHLDDAKGVECLPNEEIFTTLARMGYEKPSTKLTFYKAFFLSQWKFLIHTILQSMSAKRTSWNEFSSAMASAVICLATGRTFNFSKYIFESLVRNVDSSSKFYMYPRFIHLIIQNQLGDLSTHSTKYISPALTQKVFANMRRVGKGCSGVETPLFEGMLVAREPENQGDAEEQGAAEEQGNDNTAAEEPVTAVDDVADQSIQSPTPLTLPPQQPQDIPSISQVQSSPPQQQSPPPA</sequence>
<dbReference type="AlphaFoldDB" id="A0A6L2K0I9"/>
<reference evidence="2" key="1">
    <citation type="journal article" date="2019" name="Sci. Rep.">
        <title>Draft genome of Tanacetum cinerariifolium, the natural source of mosquito coil.</title>
        <authorList>
            <person name="Yamashiro T."/>
            <person name="Shiraishi A."/>
            <person name="Satake H."/>
            <person name="Nakayama K."/>
        </authorList>
    </citation>
    <scope>NUCLEOTIDE SEQUENCE</scope>
</reference>
<feature type="region of interest" description="Disordered" evidence="1">
    <location>
        <begin position="293"/>
        <end position="365"/>
    </location>
</feature>
<gene>
    <name evidence="2" type="ORF">Tci_014801</name>
</gene>
<comment type="caution">
    <text evidence="2">The sequence shown here is derived from an EMBL/GenBank/DDBJ whole genome shotgun (WGS) entry which is preliminary data.</text>
</comment>
<protein>
    <submittedName>
        <fullName evidence="2">Uncharacterized protein</fullName>
    </submittedName>
</protein>
<evidence type="ECO:0000313" key="2">
    <source>
        <dbReference type="EMBL" id="GEU42823.1"/>
    </source>
</evidence>
<proteinExistence type="predicted"/>
<name>A0A6L2K0I9_TANCI</name>
<feature type="compositionally biased region" description="Low complexity" evidence="1">
    <location>
        <begin position="343"/>
        <end position="358"/>
    </location>
</feature>
<accession>A0A6L2K0I9</accession>
<organism evidence="2">
    <name type="scientific">Tanacetum cinerariifolium</name>
    <name type="common">Dalmatian daisy</name>
    <name type="synonym">Chrysanthemum cinerariifolium</name>
    <dbReference type="NCBI Taxonomy" id="118510"/>
    <lineage>
        <taxon>Eukaryota</taxon>
        <taxon>Viridiplantae</taxon>
        <taxon>Streptophyta</taxon>
        <taxon>Embryophyta</taxon>
        <taxon>Tracheophyta</taxon>
        <taxon>Spermatophyta</taxon>
        <taxon>Magnoliopsida</taxon>
        <taxon>eudicotyledons</taxon>
        <taxon>Gunneridae</taxon>
        <taxon>Pentapetalae</taxon>
        <taxon>asterids</taxon>
        <taxon>campanulids</taxon>
        <taxon>Asterales</taxon>
        <taxon>Asteraceae</taxon>
        <taxon>Asteroideae</taxon>
        <taxon>Anthemideae</taxon>
        <taxon>Anthemidinae</taxon>
        <taxon>Tanacetum</taxon>
    </lineage>
</organism>
<dbReference type="EMBL" id="BKCJ010001621">
    <property type="protein sequence ID" value="GEU42823.1"/>
    <property type="molecule type" value="Genomic_DNA"/>
</dbReference>
<evidence type="ECO:0000256" key="1">
    <source>
        <dbReference type="SAM" id="MobiDB-lite"/>
    </source>
</evidence>
<feature type="compositionally biased region" description="Acidic residues" evidence="1">
    <location>
        <begin position="295"/>
        <end position="304"/>
    </location>
</feature>